<dbReference type="Proteomes" id="UP000077266">
    <property type="component" value="Unassembled WGS sequence"/>
</dbReference>
<keyword evidence="2" id="KW-1185">Reference proteome</keyword>
<evidence type="ECO:0000313" key="1">
    <source>
        <dbReference type="EMBL" id="KZV79292.1"/>
    </source>
</evidence>
<protein>
    <submittedName>
        <fullName evidence="1">Uncharacterized protein</fullName>
    </submittedName>
</protein>
<evidence type="ECO:0000313" key="2">
    <source>
        <dbReference type="Proteomes" id="UP000077266"/>
    </source>
</evidence>
<gene>
    <name evidence="1" type="ORF">EXIGLDRAFT_475371</name>
</gene>
<organism evidence="1 2">
    <name type="scientific">Exidia glandulosa HHB12029</name>
    <dbReference type="NCBI Taxonomy" id="1314781"/>
    <lineage>
        <taxon>Eukaryota</taxon>
        <taxon>Fungi</taxon>
        <taxon>Dikarya</taxon>
        <taxon>Basidiomycota</taxon>
        <taxon>Agaricomycotina</taxon>
        <taxon>Agaricomycetes</taxon>
        <taxon>Auriculariales</taxon>
        <taxon>Exidiaceae</taxon>
        <taxon>Exidia</taxon>
    </lineage>
</organism>
<proteinExistence type="predicted"/>
<dbReference type="EMBL" id="KV426643">
    <property type="protein sequence ID" value="KZV79292.1"/>
    <property type="molecule type" value="Genomic_DNA"/>
</dbReference>
<sequence>MSTITMELLASEYFRNNLGPFEPVPWEWLCYTAANNGVFIEPHTRSIFWPAFSATYLKRTPDPHRRVEMRRVFDICCRGLLACLETTDFLETLHAILGKHGPREKEVGEEWLLPMFGRRSLWVALRKANEVTKAALPYWRLITALAITLHFLKVSWKGIPESEESHIAAFFVGISHLPPTFCMAEKQRMLKSEQVLVNGFYEFSLPDGYVGRDDILHCLQHCRELRPQWFISILDNLDDPDDYCTDGWEVYERLPPCPMSVSECLNSSFDRLRDLPLDSGTPVHFSF</sequence>
<name>A0A166NL83_EXIGL</name>
<accession>A0A166NL83</accession>
<dbReference type="AlphaFoldDB" id="A0A166NL83"/>
<reference evidence="1 2" key="1">
    <citation type="journal article" date="2016" name="Mol. Biol. Evol.">
        <title>Comparative Genomics of Early-Diverging Mushroom-Forming Fungi Provides Insights into the Origins of Lignocellulose Decay Capabilities.</title>
        <authorList>
            <person name="Nagy L.G."/>
            <person name="Riley R."/>
            <person name="Tritt A."/>
            <person name="Adam C."/>
            <person name="Daum C."/>
            <person name="Floudas D."/>
            <person name="Sun H."/>
            <person name="Yadav J.S."/>
            <person name="Pangilinan J."/>
            <person name="Larsson K.H."/>
            <person name="Matsuura K."/>
            <person name="Barry K."/>
            <person name="Labutti K."/>
            <person name="Kuo R."/>
            <person name="Ohm R.A."/>
            <person name="Bhattacharya S.S."/>
            <person name="Shirouzu T."/>
            <person name="Yoshinaga Y."/>
            <person name="Martin F.M."/>
            <person name="Grigoriev I.V."/>
            <person name="Hibbett D.S."/>
        </authorList>
    </citation>
    <scope>NUCLEOTIDE SEQUENCE [LARGE SCALE GENOMIC DNA]</scope>
    <source>
        <strain evidence="1 2">HHB12029</strain>
    </source>
</reference>
<dbReference type="InParanoid" id="A0A166NL83"/>